<dbReference type="Pfam" id="PF13517">
    <property type="entry name" value="FG-GAP_3"/>
    <property type="match status" value="2"/>
</dbReference>
<protein>
    <submittedName>
        <fullName evidence="5">Ig-like domain (Group 3)</fullName>
    </submittedName>
</protein>
<dbReference type="RefSeq" id="WP_175460156.1">
    <property type="nucleotide sequence ID" value="NZ_FNDT01000010.1"/>
</dbReference>
<feature type="region of interest" description="Disordered" evidence="2">
    <location>
        <begin position="267"/>
        <end position="299"/>
    </location>
</feature>
<feature type="domain" description="Bacterial Ig-like" evidence="4">
    <location>
        <begin position="270"/>
        <end position="362"/>
    </location>
</feature>
<reference evidence="5 6" key="1">
    <citation type="submission" date="2016-10" db="EMBL/GenBank/DDBJ databases">
        <authorList>
            <person name="de Groot N.N."/>
        </authorList>
    </citation>
    <scope>NUCLEOTIDE SEQUENCE [LARGE SCALE GENOMIC DNA]</scope>
    <source>
        <strain evidence="5 6">NP_1H</strain>
    </source>
</reference>
<proteinExistence type="predicted"/>
<dbReference type="Proteomes" id="UP000199258">
    <property type="component" value="Unassembled WGS sequence"/>
</dbReference>
<gene>
    <name evidence="5" type="ORF">SAMN04488693_11054</name>
</gene>
<dbReference type="AlphaFoldDB" id="A0A1G8K355"/>
<sequence>MSNHQPAVSPPYGRRTIRLTSSVLTSALLITALAPLAAGPAQAELAAVGPIDAATGYPAWYSDGTVRLKLCVDPAEGCLAELPDPNAPISHPDNFPGESFWFAAEASGGNLRLYEAALEAAHTTEEAVAGEQIAFARLRFRLTGLVNGAEYTITHPYGVHTFTAAAGGINVTIDEGDCATSPCNFDLARDAFLGDFGGPGQTATFLRQEGAAPGTIGSINASLPVTGAPSGNNFVQVDGPNAGGPGVNTLTVDRFAVQGVISTDVDGAPSTPDLAAASDTGRSSADNITNATTPTFTGTATAGSTVELVVDGAATGVTTVATGGAYSLTAVAPLADGAHRIIARINGDPNLDSAPLAITVDTVAPAASVAPPLPSNPSADATPTLSFTSEANANFECQLLPSNPIFAPCTSPHTYDAQLNGDYTFNVRATDVAGNTGANATYAWRIGTTTPPPPPPAGTAEQKDMNGDGNPDIVARDSGGRLWLYPSTAAGGFGSRIQIGSGWGSMNAILQPGDFSGDGRSDIMARDTSGRLWLYTGTGTGRINGGVQVGNGWQGMTALITPGDFNGDNRVDLLARSSTGALYLYPGNGAGGWGARTQPGSGWGGFTTLLSTGDFSGDGNSDVIARTSTGALWLYRGNGTGRFGTANQIGSGWNGYTITGPGAWGTADANSDLVARDSAGGLFVYRGNGTGGFVGSRTQIGNGWGGFTIVQ</sequence>
<evidence type="ECO:0000256" key="2">
    <source>
        <dbReference type="SAM" id="MobiDB-lite"/>
    </source>
</evidence>
<dbReference type="Gene3D" id="2.40.128.340">
    <property type="match status" value="1"/>
</dbReference>
<dbReference type="InterPro" id="IPR013783">
    <property type="entry name" value="Ig-like_fold"/>
</dbReference>
<organism evidence="5 6">
    <name type="scientific">Arthrobacter subterraneus</name>
    <dbReference type="NCBI Taxonomy" id="335973"/>
    <lineage>
        <taxon>Bacteria</taxon>
        <taxon>Bacillati</taxon>
        <taxon>Actinomycetota</taxon>
        <taxon>Actinomycetes</taxon>
        <taxon>Micrococcales</taxon>
        <taxon>Micrococcaceae</taxon>
        <taxon>Arthrobacter</taxon>
    </lineage>
</organism>
<dbReference type="PANTHER" id="PTHR44103">
    <property type="entry name" value="PROPROTEIN CONVERTASE P"/>
    <property type="match status" value="1"/>
</dbReference>
<evidence type="ECO:0000256" key="3">
    <source>
        <dbReference type="SAM" id="SignalP"/>
    </source>
</evidence>
<dbReference type="SUPFAM" id="SSF69318">
    <property type="entry name" value="Integrin alpha N-terminal domain"/>
    <property type="match status" value="1"/>
</dbReference>
<name>A0A1G8K355_9MICC</name>
<evidence type="ECO:0000313" key="5">
    <source>
        <dbReference type="EMBL" id="SDI37819.1"/>
    </source>
</evidence>
<dbReference type="EMBL" id="FNDT01000010">
    <property type="protein sequence ID" value="SDI37819.1"/>
    <property type="molecule type" value="Genomic_DNA"/>
</dbReference>
<feature type="signal peptide" evidence="3">
    <location>
        <begin position="1"/>
        <end position="43"/>
    </location>
</feature>
<evidence type="ECO:0000256" key="1">
    <source>
        <dbReference type="ARBA" id="ARBA00022729"/>
    </source>
</evidence>
<dbReference type="InterPro" id="IPR044016">
    <property type="entry name" value="Big_13"/>
</dbReference>
<feature type="chain" id="PRO_5011580522" evidence="3">
    <location>
        <begin position="44"/>
        <end position="711"/>
    </location>
</feature>
<evidence type="ECO:0000313" key="6">
    <source>
        <dbReference type="Proteomes" id="UP000199258"/>
    </source>
</evidence>
<feature type="compositionally biased region" description="Low complexity" evidence="2">
    <location>
        <begin position="289"/>
        <end position="299"/>
    </location>
</feature>
<dbReference type="PANTHER" id="PTHR44103:SF1">
    <property type="entry name" value="PROPROTEIN CONVERTASE P"/>
    <property type="match status" value="1"/>
</dbReference>
<dbReference type="InterPro" id="IPR013517">
    <property type="entry name" value="FG-GAP"/>
</dbReference>
<keyword evidence="1 3" id="KW-0732">Signal</keyword>
<keyword evidence="6" id="KW-1185">Reference proteome</keyword>
<dbReference type="GO" id="GO:0005975">
    <property type="term" value="P:carbohydrate metabolic process"/>
    <property type="evidence" value="ECO:0007669"/>
    <property type="project" value="UniProtKB-ARBA"/>
</dbReference>
<evidence type="ECO:0000259" key="4">
    <source>
        <dbReference type="Pfam" id="PF19077"/>
    </source>
</evidence>
<dbReference type="Gene3D" id="2.60.40.10">
    <property type="entry name" value="Immunoglobulins"/>
    <property type="match status" value="1"/>
</dbReference>
<dbReference type="InterPro" id="IPR028994">
    <property type="entry name" value="Integrin_alpha_N"/>
</dbReference>
<accession>A0A1G8K355</accession>
<dbReference type="STRING" id="335973.SAMN04488693_11054"/>
<dbReference type="Pfam" id="PF19077">
    <property type="entry name" value="Big_13"/>
    <property type="match status" value="1"/>
</dbReference>